<proteinExistence type="predicted"/>
<reference evidence="1 2" key="1">
    <citation type="submission" date="2023-05" db="EMBL/GenBank/DDBJ databases">
        <title>Draft genome of Paenibacillus sp. CCS26.</title>
        <authorList>
            <person name="Akita H."/>
            <person name="Shinto Y."/>
            <person name="Kimura Z."/>
        </authorList>
    </citation>
    <scope>NUCLEOTIDE SEQUENCE [LARGE SCALE GENOMIC DNA]</scope>
    <source>
        <strain evidence="1 2">CCS26</strain>
    </source>
</reference>
<dbReference type="Proteomes" id="UP001285921">
    <property type="component" value="Unassembled WGS sequence"/>
</dbReference>
<comment type="caution">
    <text evidence="1">The sequence shown here is derived from an EMBL/GenBank/DDBJ whole genome shotgun (WGS) entry which is preliminary data.</text>
</comment>
<gene>
    <name evidence="1" type="ORF">PghCCS26_15200</name>
</gene>
<keyword evidence="2" id="KW-1185">Reference proteome</keyword>
<name>A0ABQ6NJN3_9BACL</name>
<evidence type="ECO:0000313" key="1">
    <source>
        <dbReference type="EMBL" id="GMK44392.1"/>
    </source>
</evidence>
<evidence type="ECO:0000313" key="2">
    <source>
        <dbReference type="Proteomes" id="UP001285921"/>
    </source>
</evidence>
<dbReference type="RefSeq" id="WP_317979397.1">
    <property type="nucleotide sequence ID" value="NZ_BTCL01000004.1"/>
</dbReference>
<protein>
    <submittedName>
        <fullName evidence="1">Uncharacterized protein</fullName>
    </submittedName>
</protein>
<sequence length="70" mass="8264">MNSNNLQFDVHFDNALFFGQYVMVIRNEKYTGGGLLEKYDQEYVWIRGKKHSRAHCSFIHMPPPDVDFPN</sequence>
<dbReference type="EMBL" id="BTCL01000004">
    <property type="protein sequence ID" value="GMK44392.1"/>
    <property type="molecule type" value="Genomic_DNA"/>
</dbReference>
<accession>A0ABQ6NJN3</accession>
<organism evidence="1 2">
    <name type="scientific">Paenibacillus glycanilyticus</name>
    <dbReference type="NCBI Taxonomy" id="126569"/>
    <lineage>
        <taxon>Bacteria</taxon>
        <taxon>Bacillati</taxon>
        <taxon>Bacillota</taxon>
        <taxon>Bacilli</taxon>
        <taxon>Bacillales</taxon>
        <taxon>Paenibacillaceae</taxon>
        <taxon>Paenibacillus</taxon>
    </lineage>
</organism>